<feature type="compositionally biased region" description="Basic and acidic residues" evidence="1">
    <location>
        <begin position="12"/>
        <end position="25"/>
    </location>
</feature>
<dbReference type="Proteomes" id="UP000617743">
    <property type="component" value="Unassembled WGS sequence"/>
</dbReference>
<protein>
    <recommendedName>
        <fullName evidence="4">NAD-dependent malic enzyme</fullName>
    </recommendedName>
</protein>
<keyword evidence="3" id="KW-1185">Reference proteome</keyword>
<evidence type="ECO:0000313" key="3">
    <source>
        <dbReference type="Proteomes" id="UP000617743"/>
    </source>
</evidence>
<evidence type="ECO:0000313" key="2">
    <source>
        <dbReference type="EMBL" id="GGX13968.1"/>
    </source>
</evidence>
<evidence type="ECO:0008006" key="4">
    <source>
        <dbReference type="Google" id="ProtNLM"/>
    </source>
</evidence>
<dbReference type="RefSeq" id="WP_267974562.1">
    <property type="nucleotide sequence ID" value="NZ_BMWC01000007.1"/>
</dbReference>
<sequence length="40" mass="4357">MLQAAAEAVARRAAEDGVARARPDDVIQQAQDAMWQPEYG</sequence>
<dbReference type="EMBL" id="BMWC01000007">
    <property type="protein sequence ID" value="GGX13968.1"/>
    <property type="molecule type" value="Genomic_DNA"/>
</dbReference>
<feature type="region of interest" description="Disordered" evidence="1">
    <location>
        <begin position="12"/>
        <end position="40"/>
    </location>
</feature>
<proteinExistence type="predicted"/>
<gene>
    <name evidence="2" type="ORF">GCM10010383_50030</name>
</gene>
<name>A0ABQ2XER9_9ACTN</name>
<organism evidence="2 3">
    <name type="scientific">Streptomyces lomondensis</name>
    <dbReference type="NCBI Taxonomy" id="68229"/>
    <lineage>
        <taxon>Bacteria</taxon>
        <taxon>Bacillati</taxon>
        <taxon>Actinomycetota</taxon>
        <taxon>Actinomycetes</taxon>
        <taxon>Kitasatosporales</taxon>
        <taxon>Streptomycetaceae</taxon>
        <taxon>Streptomyces</taxon>
    </lineage>
</organism>
<comment type="caution">
    <text evidence="2">The sequence shown here is derived from an EMBL/GenBank/DDBJ whole genome shotgun (WGS) entry which is preliminary data.</text>
</comment>
<reference evidence="3" key="1">
    <citation type="journal article" date="2019" name="Int. J. Syst. Evol. Microbiol.">
        <title>The Global Catalogue of Microorganisms (GCM) 10K type strain sequencing project: providing services to taxonomists for standard genome sequencing and annotation.</title>
        <authorList>
            <consortium name="The Broad Institute Genomics Platform"/>
            <consortium name="The Broad Institute Genome Sequencing Center for Infectious Disease"/>
            <person name="Wu L."/>
            <person name="Ma J."/>
        </authorList>
    </citation>
    <scope>NUCLEOTIDE SEQUENCE [LARGE SCALE GENOMIC DNA]</scope>
    <source>
        <strain evidence="3">JCM 4866</strain>
    </source>
</reference>
<evidence type="ECO:0000256" key="1">
    <source>
        <dbReference type="SAM" id="MobiDB-lite"/>
    </source>
</evidence>
<accession>A0ABQ2XER9</accession>